<feature type="domain" description="Protein kinase" evidence="7">
    <location>
        <begin position="100"/>
        <end position="366"/>
    </location>
</feature>
<proteinExistence type="predicted"/>
<keyword evidence="4 5" id="KW-0067">ATP-binding</keyword>
<dbReference type="SUPFAM" id="SSF56112">
    <property type="entry name" value="Protein kinase-like (PK-like)"/>
    <property type="match status" value="1"/>
</dbReference>
<feature type="region of interest" description="Disordered" evidence="6">
    <location>
        <begin position="15"/>
        <end position="85"/>
    </location>
</feature>
<keyword evidence="3 8" id="KW-0418">Kinase</keyword>
<evidence type="ECO:0000256" key="1">
    <source>
        <dbReference type="ARBA" id="ARBA00022679"/>
    </source>
</evidence>
<feature type="compositionally biased region" description="Polar residues" evidence="6">
    <location>
        <begin position="545"/>
        <end position="556"/>
    </location>
</feature>
<dbReference type="CDD" id="cd14014">
    <property type="entry name" value="STKc_PknB_like"/>
    <property type="match status" value="1"/>
</dbReference>
<dbReference type="EMBL" id="JAXIVS010000011">
    <property type="protein sequence ID" value="MDY7230437.1"/>
    <property type="molecule type" value="Genomic_DNA"/>
</dbReference>
<dbReference type="PROSITE" id="PS00107">
    <property type="entry name" value="PROTEIN_KINASE_ATP"/>
    <property type="match status" value="1"/>
</dbReference>
<feature type="compositionally biased region" description="Pro residues" evidence="6">
    <location>
        <begin position="511"/>
        <end position="537"/>
    </location>
</feature>
<dbReference type="InterPro" id="IPR011009">
    <property type="entry name" value="Kinase-like_dom_sf"/>
</dbReference>
<dbReference type="InterPro" id="IPR000719">
    <property type="entry name" value="Prot_kinase_dom"/>
</dbReference>
<dbReference type="PANTHER" id="PTHR43289">
    <property type="entry name" value="MITOGEN-ACTIVATED PROTEIN KINASE KINASE KINASE 20-RELATED"/>
    <property type="match status" value="1"/>
</dbReference>
<evidence type="ECO:0000256" key="5">
    <source>
        <dbReference type="PROSITE-ProRule" id="PRU10141"/>
    </source>
</evidence>
<gene>
    <name evidence="8" type="ORF">SYV04_28840</name>
</gene>
<keyword evidence="9" id="KW-1185">Reference proteome</keyword>
<dbReference type="Proteomes" id="UP001291309">
    <property type="component" value="Unassembled WGS sequence"/>
</dbReference>
<dbReference type="InterPro" id="IPR017441">
    <property type="entry name" value="Protein_kinase_ATP_BS"/>
</dbReference>
<feature type="region of interest" description="Disordered" evidence="6">
    <location>
        <begin position="507"/>
        <end position="568"/>
    </location>
</feature>
<comment type="caution">
    <text evidence="8">The sequence shown here is derived from an EMBL/GenBank/DDBJ whole genome shotgun (WGS) entry which is preliminary data.</text>
</comment>
<keyword evidence="1" id="KW-0808">Transferase</keyword>
<feature type="region of interest" description="Disordered" evidence="6">
    <location>
        <begin position="370"/>
        <end position="421"/>
    </location>
</feature>
<evidence type="ECO:0000256" key="4">
    <source>
        <dbReference type="ARBA" id="ARBA00022840"/>
    </source>
</evidence>
<dbReference type="RefSeq" id="WP_321549160.1">
    <property type="nucleotide sequence ID" value="NZ_JAXIVS010000011.1"/>
</dbReference>
<reference evidence="8 9" key="1">
    <citation type="submission" date="2023-12" db="EMBL/GenBank/DDBJ databases">
        <title>the genome sequence of Hyalangium sp. s54d21.</title>
        <authorList>
            <person name="Zhang X."/>
        </authorList>
    </citation>
    <scope>NUCLEOTIDE SEQUENCE [LARGE SCALE GENOMIC DNA]</scope>
    <source>
        <strain evidence="9">s54d21</strain>
    </source>
</reference>
<sequence>MRSLLKCSQCGAMLPPGKTVCPRDGARAVEDNPFGDESTVRHDSPSRRSQGKAPEAPPNSLALVPDAPEEEDEAEDSPASGGWEATVSRDVMVGKQLGDFVVKRRIGAGGMGIVYEGEHPIIGRKVAIKILRPELSEGSGARDLIAEARAASAVRHRGIIDIFGFGTIPHIGQYLVMEYLEGAPLDEVISQRAPMLEVEVVALLDELLAALGAAHAMGVIHRDLKPGNIFVVRDSGGGESVKVLDFGLAKRSEMPNGTSPQTRASMIVGTPEYMAPEQATGQAVGPHTDIYSVGVIAFEMLTRRLPFEGPSAMSIAIQHVQAKPPAPSTYVDIHPALDELVLRLLAKTTAQRPTTVDAVRRELKAIARQLGDGATRLEPSPRGEKPSEPVPPVRTQPLPVQAANRPVPRNSRPAPELATETLAETPAVELPESVTVRRADPTVAPGAHPTTERVASVRPSRTPQLAVVGVLALLLLGGLGFWFLRPGETPLPVPPTVVEPPPTVVKAEPITPTPTPPPVEVKTVTPPPEETPKPPPVEISAGKVAQQTPNTSQTVQKKPGSRPGTSADQYFPLEVQVSPGWGVLRIKSGPWADMFVDRQQRGQVPQDNNLELKAGTYQLELRNPKFKEYRATVRILSGKRTEHQVNWEKATEGP</sequence>
<dbReference type="Gene3D" id="3.30.200.20">
    <property type="entry name" value="Phosphorylase Kinase, domain 1"/>
    <property type="match status" value="1"/>
</dbReference>
<dbReference type="Gene3D" id="1.10.510.10">
    <property type="entry name" value="Transferase(Phosphotransferase) domain 1"/>
    <property type="match status" value="1"/>
</dbReference>
<dbReference type="PROSITE" id="PS00108">
    <property type="entry name" value="PROTEIN_KINASE_ST"/>
    <property type="match status" value="1"/>
</dbReference>
<dbReference type="InterPro" id="IPR008271">
    <property type="entry name" value="Ser/Thr_kinase_AS"/>
</dbReference>
<feature type="compositionally biased region" description="Acidic residues" evidence="6">
    <location>
        <begin position="67"/>
        <end position="76"/>
    </location>
</feature>
<protein>
    <submittedName>
        <fullName evidence="8">Protein kinase</fullName>
    </submittedName>
</protein>
<evidence type="ECO:0000256" key="6">
    <source>
        <dbReference type="SAM" id="MobiDB-lite"/>
    </source>
</evidence>
<dbReference type="PANTHER" id="PTHR43289:SF34">
    <property type="entry name" value="SERINE_THREONINE-PROTEIN KINASE YBDM-RELATED"/>
    <property type="match status" value="1"/>
</dbReference>
<name>A0ABU5HBD5_9BACT</name>
<keyword evidence="2 5" id="KW-0547">Nucleotide-binding</keyword>
<dbReference type="GO" id="GO:0016301">
    <property type="term" value="F:kinase activity"/>
    <property type="evidence" value="ECO:0007669"/>
    <property type="project" value="UniProtKB-KW"/>
</dbReference>
<organism evidence="8 9">
    <name type="scientific">Hyalangium rubrum</name>
    <dbReference type="NCBI Taxonomy" id="3103134"/>
    <lineage>
        <taxon>Bacteria</taxon>
        <taxon>Pseudomonadati</taxon>
        <taxon>Myxococcota</taxon>
        <taxon>Myxococcia</taxon>
        <taxon>Myxococcales</taxon>
        <taxon>Cystobacterineae</taxon>
        <taxon>Archangiaceae</taxon>
        <taxon>Hyalangium</taxon>
    </lineage>
</organism>
<feature type="binding site" evidence="5">
    <location>
        <position position="129"/>
    </location>
    <ligand>
        <name>ATP</name>
        <dbReference type="ChEBI" id="CHEBI:30616"/>
    </ligand>
</feature>
<evidence type="ECO:0000256" key="2">
    <source>
        <dbReference type="ARBA" id="ARBA00022741"/>
    </source>
</evidence>
<evidence type="ECO:0000256" key="3">
    <source>
        <dbReference type="ARBA" id="ARBA00022777"/>
    </source>
</evidence>
<evidence type="ECO:0000259" key="7">
    <source>
        <dbReference type="PROSITE" id="PS50011"/>
    </source>
</evidence>
<dbReference type="Pfam" id="PF00069">
    <property type="entry name" value="Pkinase"/>
    <property type="match status" value="1"/>
</dbReference>
<dbReference type="PROSITE" id="PS50011">
    <property type="entry name" value="PROTEIN_KINASE_DOM"/>
    <property type="match status" value="1"/>
</dbReference>
<dbReference type="SMART" id="SM00220">
    <property type="entry name" value="S_TKc"/>
    <property type="match status" value="1"/>
</dbReference>
<evidence type="ECO:0000313" key="9">
    <source>
        <dbReference type="Proteomes" id="UP001291309"/>
    </source>
</evidence>
<accession>A0ABU5HBD5</accession>
<evidence type="ECO:0000313" key="8">
    <source>
        <dbReference type="EMBL" id="MDY7230437.1"/>
    </source>
</evidence>